<evidence type="ECO:0000256" key="5">
    <source>
        <dbReference type="ARBA" id="ARBA00022692"/>
    </source>
</evidence>
<sequence length="658" mass="71494">MVKTLQNHTALFFILLSIAFVTLFVLLINVQLPENSLFIDLFKKSDNLDLLLVQSYSLPRVTIALLSGGLLGFASLLLQQVMNNPLASDNTLGISSGAQLALFLTAIFFPGWLDKGSAFVAVIGAMISLLFVLCLSWRKAMSPLLLILAGLVVNLYFGSFSALMMLFYPEESRGLAQWGAGSLVQESWRDSQWLTLQAIPIFAVIAMFIRPLGILSLNESNAISLGVPVNRLRVIGVVAASYLIAGVVSAVGMLGFIGLASATIVRQLGVRTFKNQLILAFISGALLLAVTDLILQFITFYYNINLPTGAVTSLLGTPLLLWLMFRALPHTGRVTEQSAVKFRQFSPHFIWLLLIVLGLVCFVTLNFGRYQHGWVTNDFEPLKQLFFELRYPRMITALSVGVLLSIAGVLLQRLTLNPMASPELLGVSSGTGMGVLTILFFSGTQSPSLFWLAGIAGACMALGVLSTINQRNGMLPEKVLLTGISLSALFDTLQRLAIAGGSPRAMQLVSWTSGSTQQFDGNFALPFLLVSLTLLVVSILFSRWLEILNLQAPMAQALGLNLVKVRWILILFSALLTALATLVIGPLSFIGLLVPHLTRSLGVYKAHQQLIVSALLGGLIMVLADWLGRQVMFPYEIPAGLVATLLGGGYFLLMMRKI</sequence>
<accession>A0A4R2TKH8</accession>
<dbReference type="PANTHER" id="PTHR30472:SF37">
    <property type="entry name" value="FE(3+) DICITRATE TRANSPORT SYSTEM PERMEASE PROTEIN FECD-RELATED"/>
    <property type="match status" value="1"/>
</dbReference>
<dbReference type="NCBIfam" id="NF007866">
    <property type="entry name" value="PRK10577.1-2"/>
    <property type="match status" value="1"/>
</dbReference>
<feature type="transmembrane region" description="Helical" evidence="8">
    <location>
        <begin position="118"/>
        <end position="137"/>
    </location>
</feature>
<dbReference type="OrthoDB" id="9811721at2"/>
<keyword evidence="7 8" id="KW-0472">Membrane</keyword>
<dbReference type="PANTHER" id="PTHR30472">
    <property type="entry name" value="FERRIC ENTEROBACTIN TRANSPORT SYSTEM PERMEASE PROTEIN"/>
    <property type="match status" value="1"/>
</dbReference>
<proteinExistence type="inferred from homology"/>
<gene>
    <name evidence="9" type="ORF">EDC44_101186</name>
</gene>
<organism evidence="9 10">
    <name type="scientific">Cricetibacter osteomyelitidis</name>
    <dbReference type="NCBI Taxonomy" id="1521931"/>
    <lineage>
        <taxon>Bacteria</taxon>
        <taxon>Pseudomonadati</taxon>
        <taxon>Pseudomonadota</taxon>
        <taxon>Gammaproteobacteria</taxon>
        <taxon>Pasteurellales</taxon>
        <taxon>Pasteurellaceae</taxon>
        <taxon>Cricetibacter</taxon>
    </lineage>
</organism>
<feature type="transmembrane region" description="Helical" evidence="8">
    <location>
        <begin position="633"/>
        <end position="653"/>
    </location>
</feature>
<feature type="transmembrane region" description="Helical" evidence="8">
    <location>
        <begin position="391"/>
        <end position="411"/>
    </location>
</feature>
<feature type="transmembrane region" description="Helical" evidence="8">
    <location>
        <begin position="234"/>
        <end position="265"/>
    </location>
</feature>
<feature type="transmembrane region" description="Helical" evidence="8">
    <location>
        <begin position="423"/>
        <end position="443"/>
    </location>
</feature>
<dbReference type="Proteomes" id="UP000295763">
    <property type="component" value="Unassembled WGS sequence"/>
</dbReference>
<comment type="caution">
    <text evidence="9">The sequence shown here is derived from an EMBL/GenBank/DDBJ whole genome shotgun (WGS) entry which is preliminary data.</text>
</comment>
<feature type="transmembrane region" description="Helical" evidence="8">
    <location>
        <begin position="90"/>
        <end position="112"/>
    </location>
</feature>
<name>A0A4R2TKH8_9PAST</name>
<dbReference type="AlphaFoldDB" id="A0A4R2TKH8"/>
<dbReference type="EMBL" id="SLYB01000001">
    <property type="protein sequence ID" value="TCP97798.1"/>
    <property type="molecule type" value="Genomic_DNA"/>
</dbReference>
<evidence type="ECO:0000256" key="1">
    <source>
        <dbReference type="ARBA" id="ARBA00004651"/>
    </source>
</evidence>
<evidence type="ECO:0000313" key="9">
    <source>
        <dbReference type="EMBL" id="TCP97798.1"/>
    </source>
</evidence>
<feature type="transmembrane region" description="Helical" evidence="8">
    <location>
        <begin position="449"/>
        <end position="468"/>
    </location>
</feature>
<feature type="transmembrane region" description="Helical" evidence="8">
    <location>
        <begin position="610"/>
        <end position="627"/>
    </location>
</feature>
<dbReference type="GO" id="GO:0033214">
    <property type="term" value="P:siderophore-iron import into cell"/>
    <property type="evidence" value="ECO:0007669"/>
    <property type="project" value="TreeGrafter"/>
</dbReference>
<dbReference type="SUPFAM" id="SSF81345">
    <property type="entry name" value="ABC transporter involved in vitamin B12 uptake, BtuC"/>
    <property type="match status" value="2"/>
</dbReference>
<keyword evidence="3" id="KW-0813">Transport</keyword>
<reference evidence="9 10" key="1">
    <citation type="submission" date="2019-03" db="EMBL/GenBank/DDBJ databases">
        <title>Genomic Encyclopedia of Type Strains, Phase IV (KMG-IV): sequencing the most valuable type-strain genomes for metagenomic binning, comparative biology and taxonomic classification.</title>
        <authorList>
            <person name="Goeker M."/>
        </authorList>
    </citation>
    <scope>NUCLEOTIDE SEQUENCE [LARGE SCALE GENOMIC DNA]</scope>
    <source>
        <strain evidence="9 10">DSM 28404</strain>
    </source>
</reference>
<evidence type="ECO:0000313" key="10">
    <source>
        <dbReference type="Proteomes" id="UP000295763"/>
    </source>
</evidence>
<dbReference type="CDD" id="cd06550">
    <property type="entry name" value="TM_ABC_iron-siderophores_like"/>
    <property type="match status" value="2"/>
</dbReference>
<keyword evidence="5 8" id="KW-0812">Transmembrane</keyword>
<dbReference type="InterPro" id="IPR000522">
    <property type="entry name" value="ABC_transptr_permease_BtuC"/>
</dbReference>
<feature type="transmembrane region" description="Helical" evidence="8">
    <location>
        <begin position="523"/>
        <end position="545"/>
    </location>
</feature>
<keyword evidence="10" id="KW-1185">Reference proteome</keyword>
<feature type="transmembrane region" description="Helical" evidence="8">
    <location>
        <begin position="308"/>
        <end position="328"/>
    </location>
</feature>
<evidence type="ECO:0000256" key="2">
    <source>
        <dbReference type="ARBA" id="ARBA00007935"/>
    </source>
</evidence>
<keyword evidence="6 8" id="KW-1133">Transmembrane helix</keyword>
<keyword evidence="4" id="KW-1003">Cell membrane</keyword>
<dbReference type="InterPro" id="IPR037294">
    <property type="entry name" value="ABC_BtuC-like"/>
</dbReference>
<feature type="transmembrane region" description="Helical" evidence="8">
    <location>
        <begin position="349"/>
        <end position="371"/>
    </location>
</feature>
<dbReference type="RefSeq" id="WP_131974428.1">
    <property type="nucleotide sequence ID" value="NZ_SLYB01000001.1"/>
</dbReference>
<dbReference type="GO" id="GO:0005886">
    <property type="term" value="C:plasma membrane"/>
    <property type="evidence" value="ECO:0007669"/>
    <property type="project" value="UniProtKB-SubCell"/>
</dbReference>
<comment type="similarity">
    <text evidence="2">Belongs to the binding-protein-dependent transport system permease family. FecCD subfamily.</text>
</comment>
<feature type="transmembrane region" description="Helical" evidence="8">
    <location>
        <begin position="565"/>
        <end position="598"/>
    </location>
</feature>
<evidence type="ECO:0000256" key="4">
    <source>
        <dbReference type="ARBA" id="ARBA00022475"/>
    </source>
</evidence>
<dbReference type="Pfam" id="PF01032">
    <property type="entry name" value="FecCD"/>
    <property type="match status" value="2"/>
</dbReference>
<feature type="transmembrane region" description="Helical" evidence="8">
    <location>
        <begin position="58"/>
        <end position="78"/>
    </location>
</feature>
<dbReference type="GO" id="GO:0022857">
    <property type="term" value="F:transmembrane transporter activity"/>
    <property type="evidence" value="ECO:0007669"/>
    <property type="project" value="InterPro"/>
</dbReference>
<evidence type="ECO:0000256" key="6">
    <source>
        <dbReference type="ARBA" id="ARBA00022989"/>
    </source>
</evidence>
<comment type="subcellular location">
    <subcellularLocation>
        <location evidence="1">Cell membrane</location>
        <topology evidence="1">Multi-pass membrane protein</topology>
    </subcellularLocation>
</comment>
<evidence type="ECO:0000256" key="3">
    <source>
        <dbReference type="ARBA" id="ARBA00022448"/>
    </source>
</evidence>
<dbReference type="Gene3D" id="1.10.3470.10">
    <property type="entry name" value="ABC transporter involved in vitamin B12 uptake, BtuC"/>
    <property type="match status" value="2"/>
</dbReference>
<feature type="transmembrane region" description="Helical" evidence="8">
    <location>
        <begin position="277"/>
        <end position="302"/>
    </location>
</feature>
<evidence type="ECO:0000256" key="7">
    <source>
        <dbReference type="ARBA" id="ARBA00023136"/>
    </source>
</evidence>
<feature type="transmembrane region" description="Helical" evidence="8">
    <location>
        <begin position="12"/>
        <end position="32"/>
    </location>
</feature>
<evidence type="ECO:0000256" key="8">
    <source>
        <dbReference type="SAM" id="Phobius"/>
    </source>
</evidence>
<feature type="transmembrane region" description="Helical" evidence="8">
    <location>
        <begin position="144"/>
        <end position="168"/>
    </location>
</feature>
<protein>
    <submittedName>
        <fullName evidence="9">Iron complex transport system permease protein</fullName>
    </submittedName>
</protein>